<feature type="domain" description="Beta-lactamase-related" evidence="1">
    <location>
        <begin position="57"/>
        <end position="402"/>
    </location>
</feature>
<evidence type="ECO:0000313" key="2">
    <source>
        <dbReference type="EMBL" id="SIQ83466.1"/>
    </source>
</evidence>
<dbReference type="Pfam" id="PF00144">
    <property type="entry name" value="Beta-lactamase"/>
    <property type="match status" value="1"/>
</dbReference>
<evidence type="ECO:0000313" key="3">
    <source>
        <dbReference type="Proteomes" id="UP000241788"/>
    </source>
</evidence>
<dbReference type="InterPro" id="IPR050789">
    <property type="entry name" value="Diverse_Enzym_Activities"/>
</dbReference>
<dbReference type="PANTHER" id="PTHR43283">
    <property type="entry name" value="BETA-LACTAMASE-RELATED"/>
    <property type="match status" value="1"/>
</dbReference>
<dbReference type="InterPro" id="IPR001466">
    <property type="entry name" value="Beta-lactam-related"/>
</dbReference>
<keyword evidence="3" id="KW-1185">Reference proteome</keyword>
<dbReference type="AlphaFoldDB" id="A0A1N6W0P8"/>
<organism evidence="2 3">
    <name type="scientific">Solilutibacter tolerans</name>
    <dbReference type="NCBI Taxonomy" id="1604334"/>
    <lineage>
        <taxon>Bacteria</taxon>
        <taxon>Pseudomonadati</taxon>
        <taxon>Pseudomonadota</taxon>
        <taxon>Gammaproteobacteria</taxon>
        <taxon>Lysobacterales</taxon>
        <taxon>Lysobacteraceae</taxon>
        <taxon>Solilutibacter</taxon>
    </lineage>
</organism>
<dbReference type="PROSITE" id="PS51318">
    <property type="entry name" value="TAT"/>
    <property type="match status" value="1"/>
</dbReference>
<dbReference type="RefSeq" id="WP_165688583.1">
    <property type="nucleotide sequence ID" value="NZ_FTLW01000004.1"/>
</dbReference>
<gene>
    <name evidence="2" type="ORF">SAMN05421546_1927</name>
</gene>
<dbReference type="InterPro" id="IPR006311">
    <property type="entry name" value="TAT_signal"/>
</dbReference>
<dbReference type="Gene3D" id="3.40.710.10">
    <property type="entry name" value="DD-peptidase/beta-lactamase superfamily"/>
    <property type="match status" value="1"/>
</dbReference>
<name>A0A1N6W0P8_9GAMM</name>
<dbReference type="STRING" id="1604334.SAMN05421546_1927"/>
<reference evidence="3" key="1">
    <citation type="submission" date="2017-01" db="EMBL/GenBank/DDBJ databases">
        <authorList>
            <person name="Varghese N."/>
            <person name="Submissions S."/>
        </authorList>
    </citation>
    <scope>NUCLEOTIDE SEQUENCE [LARGE SCALE GENOMIC DNA]</scope>
    <source>
        <strain evidence="3">UM1</strain>
    </source>
</reference>
<protein>
    <submittedName>
        <fullName evidence="2">CubicO group peptidase, beta-lactamase class C family</fullName>
    </submittedName>
</protein>
<proteinExistence type="predicted"/>
<sequence length="421" mass="46961">MSGPESISDLSRRRLLTTGLGMAALTSLPLRAFAPPECNPEHDWMPPQSFLDDLPRQMQALGVPAIGMAVVERGRLSWSVVTGVLHAQHKTPANSDTIFEVASLSKPVFAYAVLQMVDRGLLDLDRPLVEYRRPDYLARHPWVDKITARDVLRHSSGMPNWRKDPAKEKLMPLVEPGKRIDYSGEALMWLQLVVESITDESLDETMQRLLFQPAGMRDSSYAWSDAFAERSVYGHGTPDEMTQGMPSQMLREQWSGAQKVATGWSRPLSDWRYVDAERALPDVQAAAPAGLVNWPGDILANSAASLRCTVQDYARFMALMVSTLSPDWALRPATRELMLTRQINVTGRWTDKALGWNIEHTHQGAIFYHSGSNGNIFKTFAMGDAARQRALVVLTNATQGNLLYRRAVRAMTGLDLLAFDV</sequence>
<dbReference type="InterPro" id="IPR012338">
    <property type="entry name" value="Beta-lactam/transpept-like"/>
</dbReference>
<dbReference type="PANTHER" id="PTHR43283:SF18">
    <property type="match status" value="1"/>
</dbReference>
<accession>A0A1N6W0P8</accession>
<dbReference type="SUPFAM" id="SSF56601">
    <property type="entry name" value="beta-lactamase/transpeptidase-like"/>
    <property type="match status" value="1"/>
</dbReference>
<evidence type="ECO:0000259" key="1">
    <source>
        <dbReference type="Pfam" id="PF00144"/>
    </source>
</evidence>
<dbReference type="Proteomes" id="UP000241788">
    <property type="component" value="Unassembled WGS sequence"/>
</dbReference>
<dbReference type="EMBL" id="FTLW01000004">
    <property type="protein sequence ID" value="SIQ83466.1"/>
    <property type="molecule type" value="Genomic_DNA"/>
</dbReference>